<comment type="similarity">
    <text evidence="2">Belongs to the diacylglycerol/lipid kinase family.</text>
</comment>
<proteinExistence type="inferred from homology"/>
<dbReference type="Gene3D" id="2.60.200.40">
    <property type="match status" value="1"/>
</dbReference>
<gene>
    <name evidence="10" type="ORF">GB882_08425</name>
</gene>
<dbReference type="EMBL" id="WHPD01001819">
    <property type="protein sequence ID" value="MPV88690.1"/>
    <property type="molecule type" value="Genomic_DNA"/>
</dbReference>
<evidence type="ECO:0000256" key="1">
    <source>
        <dbReference type="ARBA" id="ARBA00001946"/>
    </source>
</evidence>
<evidence type="ECO:0000256" key="7">
    <source>
        <dbReference type="ARBA" id="ARBA00023209"/>
    </source>
</evidence>
<dbReference type="Gene3D" id="3.40.50.10330">
    <property type="entry name" value="Probable inorganic polyphosphate/atp-NAD kinase, domain 1"/>
    <property type="match status" value="1"/>
</dbReference>
<reference evidence="10 11" key="1">
    <citation type="submission" date="2019-10" db="EMBL/GenBank/DDBJ databases">
        <title>Georgenia wutianyii sp. nov. and Georgenia yuyongxinii sp. nov. isolated from plateau pika (Ochotona curzoniae) in the Qinghai-Tibet plateau of China.</title>
        <authorList>
            <person name="Tian Z."/>
        </authorList>
    </citation>
    <scope>NUCLEOTIDE SEQUENCE [LARGE SCALE GENOMIC DNA]</scope>
    <source>
        <strain evidence="10 11">JCM 15130</strain>
    </source>
</reference>
<keyword evidence="5 10" id="KW-0418">Kinase</keyword>
<dbReference type="PANTHER" id="PTHR12358">
    <property type="entry name" value="SPHINGOSINE KINASE"/>
    <property type="match status" value="1"/>
</dbReference>
<dbReference type="GO" id="GO:0008654">
    <property type="term" value="P:phospholipid biosynthetic process"/>
    <property type="evidence" value="ECO:0007669"/>
    <property type="project" value="UniProtKB-KW"/>
</dbReference>
<keyword evidence="7" id="KW-0443">Lipid metabolism</keyword>
<dbReference type="Pfam" id="PF00781">
    <property type="entry name" value="DAGK_cat"/>
    <property type="match status" value="1"/>
</dbReference>
<evidence type="ECO:0000256" key="3">
    <source>
        <dbReference type="ARBA" id="ARBA00022679"/>
    </source>
</evidence>
<dbReference type="GO" id="GO:0004143">
    <property type="term" value="F:ATP-dependent diacylglycerol kinase activity"/>
    <property type="evidence" value="ECO:0007669"/>
    <property type="project" value="TreeGrafter"/>
</dbReference>
<dbReference type="InterPro" id="IPR017438">
    <property type="entry name" value="ATP-NAD_kinase_N"/>
</dbReference>
<evidence type="ECO:0000256" key="5">
    <source>
        <dbReference type="ARBA" id="ARBA00022777"/>
    </source>
</evidence>
<feature type="domain" description="DAGKc" evidence="9">
    <location>
        <begin position="8"/>
        <end position="140"/>
    </location>
</feature>
<dbReference type="InterPro" id="IPR016064">
    <property type="entry name" value="NAD/diacylglycerol_kinase_sf"/>
</dbReference>
<dbReference type="OrthoDB" id="142078at2"/>
<dbReference type="InterPro" id="IPR050187">
    <property type="entry name" value="Lipid_Phosphate_FormReg"/>
</dbReference>
<evidence type="ECO:0000256" key="2">
    <source>
        <dbReference type="ARBA" id="ARBA00005983"/>
    </source>
</evidence>
<evidence type="ECO:0000256" key="6">
    <source>
        <dbReference type="ARBA" id="ARBA00022840"/>
    </source>
</evidence>
<comment type="cofactor">
    <cofactor evidence="1">
        <name>Mg(2+)</name>
        <dbReference type="ChEBI" id="CHEBI:18420"/>
    </cofactor>
</comment>
<evidence type="ECO:0000259" key="9">
    <source>
        <dbReference type="PROSITE" id="PS50146"/>
    </source>
</evidence>
<accession>A0A7J9UXU3</accession>
<evidence type="ECO:0000313" key="10">
    <source>
        <dbReference type="EMBL" id="MPV88690.1"/>
    </source>
</evidence>
<dbReference type="PROSITE" id="PS50146">
    <property type="entry name" value="DAGK"/>
    <property type="match status" value="1"/>
</dbReference>
<protein>
    <submittedName>
        <fullName evidence="10">Diacylglycerol kinase family lipid kinase</fullName>
    </submittedName>
</protein>
<dbReference type="GO" id="GO:0005524">
    <property type="term" value="F:ATP binding"/>
    <property type="evidence" value="ECO:0007669"/>
    <property type="project" value="UniProtKB-KW"/>
</dbReference>
<evidence type="ECO:0000256" key="4">
    <source>
        <dbReference type="ARBA" id="ARBA00022741"/>
    </source>
</evidence>
<keyword evidence="7" id="KW-0594">Phospholipid biosynthesis</keyword>
<keyword evidence="11" id="KW-1185">Reference proteome</keyword>
<dbReference type="SUPFAM" id="SSF111331">
    <property type="entry name" value="NAD kinase/diacylglycerol kinase-like"/>
    <property type="match status" value="1"/>
</dbReference>
<organism evidence="10 11">
    <name type="scientific">Georgenia ruanii</name>
    <dbReference type="NCBI Taxonomy" id="348442"/>
    <lineage>
        <taxon>Bacteria</taxon>
        <taxon>Bacillati</taxon>
        <taxon>Actinomycetota</taxon>
        <taxon>Actinomycetes</taxon>
        <taxon>Micrococcales</taxon>
        <taxon>Bogoriellaceae</taxon>
        <taxon>Georgenia</taxon>
    </lineage>
</organism>
<dbReference type="Proteomes" id="UP000429644">
    <property type="component" value="Unassembled WGS sequence"/>
</dbReference>
<dbReference type="SMART" id="SM00046">
    <property type="entry name" value="DAGKc"/>
    <property type="match status" value="1"/>
</dbReference>
<keyword evidence="7" id="KW-0444">Lipid biosynthesis</keyword>
<dbReference type="PANTHER" id="PTHR12358:SF106">
    <property type="entry name" value="LIPID KINASE YEGS"/>
    <property type="match status" value="1"/>
</dbReference>
<comment type="caution">
    <text evidence="10">The sequence shown here is derived from an EMBL/GenBank/DDBJ whole genome shotgun (WGS) entry which is preliminary data.</text>
</comment>
<keyword evidence="6" id="KW-0067">ATP-binding</keyword>
<dbReference type="AlphaFoldDB" id="A0A7J9UXU3"/>
<keyword evidence="3" id="KW-0808">Transferase</keyword>
<dbReference type="GO" id="GO:0005886">
    <property type="term" value="C:plasma membrane"/>
    <property type="evidence" value="ECO:0007669"/>
    <property type="project" value="TreeGrafter"/>
</dbReference>
<dbReference type="InterPro" id="IPR045540">
    <property type="entry name" value="YegS/DAGK_C"/>
</dbReference>
<sequence length="360" mass="36011">MSAAAGGARTGRVGLVVNPTSGKGRGAKVAARVTTGLARAGLEAIDLSGPDAESAAARARSGLVRGLDALVVVGGDGMVHLGVNVVAGTGVPLGIVAVGSGNDVARDLNLPVHDVDAAIVLIAEALGKPPGAAAEAPGEVTGPARAAGLPAADAGLPAAGGAAGAAPGRATVRALDAVAVSRPGGPVERWYMAVLSCGIDAAVNDRANKMSWPAGAARYVRALMVELAAFEPFGYRVTMDGEVWQGAGTLVAVANTRSFGGGLLIAPDAALDDGLLDVVIADGLTRTELLAVFPRLYRGTHVRHPAIRVHRARSVLIEPAARFGAAPPVAFADGERLDTLPLQCDLHPGAVRVVARTLGA</sequence>
<evidence type="ECO:0000256" key="8">
    <source>
        <dbReference type="ARBA" id="ARBA00023264"/>
    </source>
</evidence>
<dbReference type="InterPro" id="IPR001206">
    <property type="entry name" value="Diacylglycerol_kinase_cat_dom"/>
</dbReference>
<keyword evidence="4" id="KW-0547">Nucleotide-binding</keyword>
<evidence type="ECO:0000313" key="11">
    <source>
        <dbReference type="Proteomes" id="UP000429644"/>
    </source>
</evidence>
<dbReference type="Pfam" id="PF19279">
    <property type="entry name" value="YegS_C"/>
    <property type="match status" value="1"/>
</dbReference>
<keyword evidence="8" id="KW-1208">Phospholipid metabolism</keyword>
<dbReference type="RefSeq" id="WP_152231366.1">
    <property type="nucleotide sequence ID" value="NZ_VUKE01000008.1"/>
</dbReference>
<name>A0A7J9UXU3_9MICO</name>